<dbReference type="InterPro" id="IPR010921">
    <property type="entry name" value="Trp_repressor/repl_initiator"/>
</dbReference>
<dbReference type="GO" id="GO:0006275">
    <property type="term" value="P:regulation of DNA replication"/>
    <property type="evidence" value="ECO:0007669"/>
    <property type="project" value="InterPro"/>
</dbReference>
<dbReference type="Pfam" id="PF08299">
    <property type="entry name" value="Bac_DnaA_C"/>
    <property type="match status" value="1"/>
</dbReference>
<dbReference type="SUPFAM" id="SSF48295">
    <property type="entry name" value="TrpR-like"/>
    <property type="match status" value="1"/>
</dbReference>
<dbReference type="InterPro" id="IPR013159">
    <property type="entry name" value="DnaA_C"/>
</dbReference>
<evidence type="ECO:0000259" key="1">
    <source>
        <dbReference type="SMART" id="SM00760"/>
    </source>
</evidence>
<organism evidence="2">
    <name type="scientific">uncultured Caudovirales phage</name>
    <dbReference type="NCBI Taxonomy" id="2100421"/>
    <lineage>
        <taxon>Viruses</taxon>
        <taxon>Duplodnaviria</taxon>
        <taxon>Heunggongvirae</taxon>
        <taxon>Uroviricota</taxon>
        <taxon>Caudoviricetes</taxon>
        <taxon>Peduoviridae</taxon>
        <taxon>Maltschvirus</taxon>
        <taxon>Maltschvirus maltsch</taxon>
    </lineage>
</organism>
<proteinExistence type="predicted"/>
<protein>
    <submittedName>
        <fullName evidence="2">Chromosomal replication initiator, DnaA C-terminal</fullName>
    </submittedName>
</protein>
<feature type="domain" description="Chromosomal replication initiator DnaA C-terminal" evidence="1">
    <location>
        <begin position="44"/>
        <end position="112"/>
    </location>
</feature>
<evidence type="ECO:0000313" key="2">
    <source>
        <dbReference type="EMBL" id="CAB4141866.1"/>
    </source>
</evidence>
<accession>A0A6J5M9Z8</accession>
<dbReference type="GO" id="GO:0005524">
    <property type="term" value="F:ATP binding"/>
    <property type="evidence" value="ECO:0007669"/>
    <property type="project" value="InterPro"/>
</dbReference>
<dbReference type="Gene3D" id="1.10.1750.10">
    <property type="match status" value="1"/>
</dbReference>
<dbReference type="EMBL" id="LR796397">
    <property type="protein sequence ID" value="CAB4141866.1"/>
    <property type="molecule type" value="Genomic_DNA"/>
</dbReference>
<dbReference type="SMART" id="SM00760">
    <property type="entry name" value="Bac_DnaA_C"/>
    <property type="match status" value="1"/>
</dbReference>
<gene>
    <name evidence="2" type="ORF">UFOVP428_5</name>
</gene>
<reference evidence="2" key="1">
    <citation type="submission" date="2020-04" db="EMBL/GenBank/DDBJ databases">
        <authorList>
            <person name="Chiriac C."/>
            <person name="Salcher M."/>
            <person name="Ghai R."/>
            <person name="Kavagutti S V."/>
        </authorList>
    </citation>
    <scope>NUCLEOTIDE SEQUENCE</scope>
</reference>
<dbReference type="GO" id="GO:0006270">
    <property type="term" value="P:DNA replication initiation"/>
    <property type="evidence" value="ECO:0007669"/>
    <property type="project" value="InterPro"/>
</dbReference>
<sequence length="140" mass="16492">MIVLSDNGDRIDVMVNDQWFASFKDWPQAIHYQHYLKHGGLGTEMDRLGQIVSNIYGHSPERLKSKSKLSDLCEARVVFSLIARYDLEKTFKTIGAWMKRDHSTIMHHFKTYHDWLAMPHYYGKQLERYEACLKVWKGGK</sequence>
<name>A0A6J5M9Z8_9CAUD</name>
<dbReference type="GO" id="GO:0043565">
    <property type="term" value="F:sequence-specific DNA binding"/>
    <property type="evidence" value="ECO:0007669"/>
    <property type="project" value="InterPro"/>
</dbReference>